<dbReference type="AlphaFoldDB" id="A0A420HGE6"/>
<evidence type="ECO:0000256" key="8">
    <source>
        <dbReference type="ARBA" id="ARBA00022723"/>
    </source>
</evidence>
<evidence type="ECO:0000313" key="19">
    <source>
        <dbReference type="EMBL" id="RKF56459.1"/>
    </source>
</evidence>
<dbReference type="InterPro" id="IPR008427">
    <property type="entry name" value="Extracellular_membr_CFEM_dom"/>
</dbReference>
<keyword evidence="7" id="KW-0336">GPI-anchor</keyword>
<keyword evidence="11" id="KW-0472">Membrane</keyword>
<proteinExistence type="inferred from homology"/>
<keyword evidence="12 15" id="KW-1015">Disulfide bond</keyword>
<dbReference type="SMART" id="SM00747">
    <property type="entry name" value="CFEM"/>
    <property type="match status" value="1"/>
</dbReference>
<keyword evidence="4" id="KW-1003">Cell membrane</keyword>
<name>A0A420HGE6_9PEZI</name>
<comment type="caution">
    <text evidence="19">The sequence shown here is derived from an EMBL/GenBank/DDBJ whole genome shotgun (WGS) entry which is preliminary data.</text>
</comment>
<keyword evidence="14" id="KW-0449">Lipoprotein</keyword>
<protein>
    <submittedName>
        <fullName evidence="19">GPI-anchored CFEM domain protein</fullName>
    </submittedName>
</protein>
<dbReference type="GO" id="GO:0005576">
    <property type="term" value="C:extracellular region"/>
    <property type="evidence" value="ECO:0007669"/>
    <property type="project" value="UniProtKB-SubCell"/>
</dbReference>
<dbReference type="STRING" id="212602.A0A420HGE6"/>
<feature type="signal peptide" evidence="17">
    <location>
        <begin position="1"/>
        <end position="18"/>
    </location>
</feature>
<evidence type="ECO:0000256" key="13">
    <source>
        <dbReference type="ARBA" id="ARBA00023180"/>
    </source>
</evidence>
<accession>A0A420HGE6</accession>
<evidence type="ECO:0000256" key="14">
    <source>
        <dbReference type="ARBA" id="ARBA00023288"/>
    </source>
</evidence>
<dbReference type="GO" id="GO:0005886">
    <property type="term" value="C:plasma membrane"/>
    <property type="evidence" value="ECO:0007669"/>
    <property type="project" value="UniProtKB-SubCell"/>
</dbReference>
<evidence type="ECO:0000256" key="3">
    <source>
        <dbReference type="ARBA" id="ARBA00010031"/>
    </source>
</evidence>
<evidence type="ECO:0000256" key="7">
    <source>
        <dbReference type="ARBA" id="ARBA00022622"/>
    </source>
</evidence>
<keyword evidence="8 15" id="KW-0479">Metal-binding</keyword>
<dbReference type="GO" id="GO:0046872">
    <property type="term" value="F:metal ion binding"/>
    <property type="evidence" value="ECO:0007669"/>
    <property type="project" value="UniProtKB-UniRule"/>
</dbReference>
<comment type="similarity">
    <text evidence="3">Belongs to the RBT5 family.</text>
</comment>
<evidence type="ECO:0000256" key="15">
    <source>
        <dbReference type="PROSITE-ProRule" id="PRU01356"/>
    </source>
</evidence>
<dbReference type="PANTHER" id="PTHR37928:SF1">
    <property type="entry name" value="CFEM DOMAIN PROTEIN (AFU_ORTHOLOGUE AFUA_6G14090)"/>
    <property type="match status" value="1"/>
</dbReference>
<evidence type="ECO:0000256" key="12">
    <source>
        <dbReference type="ARBA" id="ARBA00023157"/>
    </source>
</evidence>
<evidence type="ECO:0000256" key="11">
    <source>
        <dbReference type="ARBA" id="ARBA00023136"/>
    </source>
</evidence>
<evidence type="ECO:0000256" key="4">
    <source>
        <dbReference type="ARBA" id="ARBA00022475"/>
    </source>
</evidence>
<comment type="caution">
    <text evidence="15">Lacks conserved residue(s) required for the propagation of feature annotation.</text>
</comment>
<evidence type="ECO:0000313" key="20">
    <source>
        <dbReference type="Proteomes" id="UP000286134"/>
    </source>
</evidence>
<keyword evidence="5" id="KW-0964">Secreted</keyword>
<keyword evidence="13" id="KW-0325">Glycoprotein</keyword>
<comment type="subcellular location">
    <subcellularLocation>
        <location evidence="1">Cell membrane</location>
        <topology evidence="1">Lipid-anchor</topology>
        <topology evidence="1">GPI-anchor</topology>
    </subcellularLocation>
    <subcellularLocation>
        <location evidence="2">Secreted</location>
    </subcellularLocation>
</comment>
<evidence type="ECO:0000256" key="1">
    <source>
        <dbReference type="ARBA" id="ARBA00004609"/>
    </source>
</evidence>
<feature type="chain" id="PRO_5019406208" evidence="17">
    <location>
        <begin position="19"/>
        <end position="217"/>
    </location>
</feature>
<sequence length="217" mass="21694">MKTTQILSLSVLLTVAAAQSFQSLPECGKLCVNNMLAKAKDLGCAQGDAACLCRNEDFAYGIRDCSFDVCGPQQSALVVSYRESYCKNAASGGAGSSSAIPGPVLSPSSSILPASTLTSMTGHGTPIATSALVSLVTHGTEVSTSTFSLTTIYSSEPTSTPSQSQSNNISSSTTSSIESSPSSSETASPSSSSEGSGAKPTAFAGLAAVAGLAALIL</sequence>
<dbReference type="PROSITE" id="PS52012">
    <property type="entry name" value="CFEM"/>
    <property type="match status" value="1"/>
</dbReference>
<feature type="domain" description="CFEM" evidence="18">
    <location>
        <begin position="1"/>
        <end position="115"/>
    </location>
</feature>
<evidence type="ECO:0000256" key="10">
    <source>
        <dbReference type="ARBA" id="ARBA00023004"/>
    </source>
</evidence>
<dbReference type="InterPro" id="IPR051735">
    <property type="entry name" value="CFEM_domain"/>
</dbReference>
<feature type="disulfide bond" evidence="15">
    <location>
        <begin position="44"/>
        <end position="51"/>
    </location>
</feature>
<evidence type="ECO:0000256" key="5">
    <source>
        <dbReference type="ARBA" id="ARBA00022525"/>
    </source>
</evidence>
<evidence type="ECO:0000256" key="16">
    <source>
        <dbReference type="SAM" id="MobiDB-lite"/>
    </source>
</evidence>
<dbReference type="Pfam" id="PF05730">
    <property type="entry name" value="CFEM"/>
    <property type="match status" value="1"/>
</dbReference>
<dbReference type="Proteomes" id="UP000286134">
    <property type="component" value="Unassembled WGS sequence"/>
</dbReference>
<evidence type="ECO:0000256" key="2">
    <source>
        <dbReference type="ARBA" id="ARBA00004613"/>
    </source>
</evidence>
<evidence type="ECO:0000256" key="17">
    <source>
        <dbReference type="SAM" id="SignalP"/>
    </source>
</evidence>
<keyword evidence="6 15" id="KW-0349">Heme</keyword>
<keyword evidence="10 15" id="KW-0408">Iron</keyword>
<evidence type="ECO:0000256" key="6">
    <source>
        <dbReference type="ARBA" id="ARBA00022617"/>
    </source>
</evidence>
<dbReference type="OrthoDB" id="1193027at2759"/>
<organism evidence="19 20">
    <name type="scientific">Erysiphe neolycopersici</name>
    <dbReference type="NCBI Taxonomy" id="212602"/>
    <lineage>
        <taxon>Eukaryota</taxon>
        <taxon>Fungi</taxon>
        <taxon>Dikarya</taxon>
        <taxon>Ascomycota</taxon>
        <taxon>Pezizomycotina</taxon>
        <taxon>Leotiomycetes</taxon>
        <taxon>Erysiphales</taxon>
        <taxon>Erysiphaceae</taxon>
        <taxon>Erysiphe</taxon>
    </lineage>
</organism>
<feature type="disulfide bond" evidence="15">
    <location>
        <begin position="53"/>
        <end position="86"/>
    </location>
</feature>
<feature type="binding site" description="axial binding residue" evidence="15">
    <location>
        <position position="48"/>
    </location>
    <ligand>
        <name>heme</name>
        <dbReference type="ChEBI" id="CHEBI:30413"/>
    </ligand>
    <ligandPart>
        <name>Fe</name>
        <dbReference type="ChEBI" id="CHEBI:18248"/>
    </ligandPart>
</feature>
<dbReference type="EMBL" id="MCFK01008132">
    <property type="protein sequence ID" value="RKF56459.1"/>
    <property type="molecule type" value="Genomic_DNA"/>
</dbReference>
<reference evidence="19 20" key="1">
    <citation type="journal article" date="2018" name="BMC Genomics">
        <title>Comparative genome analyses reveal sequence features reflecting distinct modes of host-adaptation between dicot and monocot powdery mildew.</title>
        <authorList>
            <person name="Wu Y."/>
            <person name="Ma X."/>
            <person name="Pan Z."/>
            <person name="Kale S.D."/>
            <person name="Song Y."/>
            <person name="King H."/>
            <person name="Zhang Q."/>
            <person name="Presley C."/>
            <person name="Deng X."/>
            <person name="Wei C.I."/>
            <person name="Xiao S."/>
        </authorList>
    </citation>
    <scope>NUCLEOTIDE SEQUENCE [LARGE SCALE GENOMIC DNA]</scope>
    <source>
        <strain evidence="19">UMSG2</strain>
    </source>
</reference>
<keyword evidence="9 17" id="KW-0732">Signal</keyword>
<gene>
    <name evidence="19" type="ORF">OnM2_081039</name>
</gene>
<dbReference type="GO" id="GO:0098552">
    <property type="term" value="C:side of membrane"/>
    <property type="evidence" value="ECO:0007669"/>
    <property type="project" value="UniProtKB-KW"/>
</dbReference>
<feature type="region of interest" description="Disordered" evidence="16">
    <location>
        <begin position="154"/>
        <end position="199"/>
    </location>
</feature>
<dbReference type="PANTHER" id="PTHR37928">
    <property type="entry name" value="CFEM DOMAIN PROTEIN (AFU_ORTHOLOGUE AFUA_6G14090)"/>
    <property type="match status" value="1"/>
</dbReference>
<keyword evidence="20" id="KW-1185">Reference proteome</keyword>
<evidence type="ECO:0000259" key="18">
    <source>
        <dbReference type="PROSITE" id="PS52012"/>
    </source>
</evidence>
<evidence type="ECO:0000256" key="9">
    <source>
        <dbReference type="ARBA" id="ARBA00022729"/>
    </source>
</evidence>